<feature type="region of interest" description="Disordered" evidence="1">
    <location>
        <begin position="1016"/>
        <end position="1305"/>
    </location>
</feature>
<feature type="compositionally biased region" description="Low complexity" evidence="1">
    <location>
        <begin position="936"/>
        <end position="962"/>
    </location>
</feature>
<feature type="compositionally biased region" description="Polar residues" evidence="1">
    <location>
        <begin position="1020"/>
        <end position="1034"/>
    </location>
</feature>
<feature type="compositionally biased region" description="Basic and acidic residues" evidence="1">
    <location>
        <begin position="1131"/>
        <end position="1145"/>
    </location>
</feature>
<feature type="compositionally biased region" description="Basic residues" evidence="1">
    <location>
        <begin position="745"/>
        <end position="760"/>
    </location>
</feature>
<feature type="compositionally biased region" description="Low complexity" evidence="1">
    <location>
        <begin position="867"/>
        <end position="877"/>
    </location>
</feature>
<comment type="caution">
    <text evidence="2">The sequence shown here is derived from an EMBL/GenBank/DDBJ whole genome shotgun (WGS) entry which is preliminary data.</text>
</comment>
<feature type="compositionally biased region" description="Pro residues" evidence="1">
    <location>
        <begin position="1202"/>
        <end position="1222"/>
    </location>
</feature>
<feature type="region of interest" description="Disordered" evidence="1">
    <location>
        <begin position="593"/>
        <end position="637"/>
    </location>
</feature>
<evidence type="ECO:0000313" key="3">
    <source>
        <dbReference type="Proteomes" id="UP000252519"/>
    </source>
</evidence>
<feature type="compositionally biased region" description="Low complexity" evidence="1">
    <location>
        <begin position="1090"/>
        <end position="1115"/>
    </location>
</feature>
<feature type="compositionally biased region" description="Polar residues" evidence="1">
    <location>
        <begin position="963"/>
        <end position="994"/>
    </location>
</feature>
<evidence type="ECO:0008006" key="4">
    <source>
        <dbReference type="Google" id="ProtNLM"/>
    </source>
</evidence>
<feature type="compositionally biased region" description="Low complexity" evidence="1">
    <location>
        <begin position="824"/>
        <end position="859"/>
    </location>
</feature>
<gene>
    <name evidence="2" type="ORF">ANCCAN_08502</name>
</gene>
<protein>
    <recommendedName>
        <fullName evidence="4">Mediator complex subunit 1</fullName>
    </recommendedName>
</protein>
<name>A0A368GM94_ANCCA</name>
<organism evidence="2 3">
    <name type="scientific">Ancylostoma caninum</name>
    <name type="common">Dog hookworm</name>
    <dbReference type="NCBI Taxonomy" id="29170"/>
    <lineage>
        <taxon>Eukaryota</taxon>
        <taxon>Metazoa</taxon>
        <taxon>Ecdysozoa</taxon>
        <taxon>Nematoda</taxon>
        <taxon>Chromadorea</taxon>
        <taxon>Rhabditida</taxon>
        <taxon>Rhabditina</taxon>
        <taxon>Rhabditomorpha</taxon>
        <taxon>Strongyloidea</taxon>
        <taxon>Ancylostomatidae</taxon>
        <taxon>Ancylostomatinae</taxon>
        <taxon>Ancylostoma</taxon>
    </lineage>
</organism>
<keyword evidence="3" id="KW-1185">Reference proteome</keyword>
<feature type="compositionally biased region" description="Pro residues" evidence="1">
    <location>
        <begin position="1183"/>
        <end position="1194"/>
    </location>
</feature>
<feature type="compositionally biased region" description="Basic residues" evidence="1">
    <location>
        <begin position="708"/>
        <end position="717"/>
    </location>
</feature>
<proteinExistence type="predicted"/>
<reference evidence="2 3" key="1">
    <citation type="submission" date="2014-10" db="EMBL/GenBank/DDBJ databases">
        <title>Draft genome of the hookworm Ancylostoma caninum.</title>
        <authorList>
            <person name="Mitreva M."/>
        </authorList>
    </citation>
    <scope>NUCLEOTIDE SEQUENCE [LARGE SCALE GENOMIC DNA]</scope>
    <source>
        <strain evidence="2 3">Baltimore</strain>
    </source>
</reference>
<sequence>MVVAKELDDGFDLDKIDAEIKIEKIRQTASKLSWDGFQQALRRNLMEKRFVFDTEGRIDLLQAISTIRRNLPVDKNAELPVKFKQLSDSLECVLTSQLGTTLMKNVDISLEFGHDGEEVTSCKIGYFGKPPMQCDEAVELVRAGEFGKLRSKIFAVLATIPSNLTVSEKSFCVNALDSFEAFLLSASHGSDSFEAVSTLPYGFLLPRTPLRPARIYYTVEPSYIVTTRRVQLEMSDFDNLDYMELSMVSVDKEIQLPAGDARSPWSSVSICKASLQLHFSTPMLFSYGMWRRLERHLARPAAVKENVNLYRYMSGFKFEEPELVMRTCLPEPHLQHWYTVNTSSLLEEKDCVISEICIGNGADLGEIVSIVRAQAIHNSLWESLLAMSSGKWKKGLPHVDIRIVPSPARFELSLCADSKMYLILIELTRKFEWVGSVEDSNGEKVNANLDSMLTTRINATRSIPVALVRILEELGCQGVVDGSEKASNAMEVDNETSVVSNMDKVGNAWLPMLNSGKQQKKLRRPSSPEFTYEVHSVPMATRGGLLASYKEITCESSTRPAAVARAEARTQRVQSDTALAISDLEAICQLADSMDDDSKTSTPSLTARPSTSPAPRPPGCVGGNSGPGPGSGVPQLSPLETARLNMKHTVSAAAAVGLASASTDVFEFADDRSVGSGSAYPSPSPQYTPFAYGTVGSPLSGQSMRGATTKRRPRARKSANIGDRVGEMPSPTVKDPTLAGSLATRKPRGKTGVRRPRGSRRGALAMTHAELEMQQRIPPPLQRSYSDYEQMTGLVGTPTSPYVDTESDDECDPPPPPKSLTMFPSPAASQTAAASSAANSPSHSMSPLYTAASTPSATAPHPPPSPLAAASPSVSQPAPIPSPRASQQRKTSLDAAVGKLKTSSAPQSTPPAKRSVFNDLYDDGTESPPPPEERISSASAATSTPFPATTTVTASPAQPPVTITTPASTSSPRVSETVRDQSASNDSFQNTTPTVKIEGASKLILKSRLVVILQIPKVPSRSSPSVETQKTKSIPMQPMPKLEKQEKKRDKEKKEGHKERNKDKSDEARRQKRKAEGKEKDREHKRHKSAASSSQFDAAANSSGGSTSAKAAAGAPLPFGFVGSLKNFKIPKREEVKESPKEKETAPPAPVQSVQSAPPIPVSAPNPPPLPPKPSMPRKSSVPIPPPPMIPMPRQPLLSTPPSGPASGPPMGVGPPRKPPPLPDHRDRRPSMIGAPPFRGSTSSIPLPKGPPPPQATPSSGGGTWIRPPSHIPTQNIRSPSPDPNAMQIDDDLNSPEDSLRIADD</sequence>
<feature type="compositionally biased region" description="Basic and acidic residues" evidence="1">
    <location>
        <begin position="1041"/>
        <end position="1082"/>
    </location>
</feature>
<dbReference type="OrthoDB" id="5778006at2759"/>
<feature type="compositionally biased region" description="Polar residues" evidence="1">
    <location>
        <begin position="697"/>
        <end position="706"/>
    </location>
</feature>
<evidence type="ECO:0000313" key="2">
    <source>
        <dbReference type="EMBL" id="RCN45502.1"/>
    </source>
</evidence>
<dbReference type="Proteomes" id="UP000252519">
    <property type="component" value="Unassembled WGS sequence"/>
</dbReference>
<evidence type="ECO:0000256" key="1">
    <source>
        <dbReference type="SAM" id="MobiDB-lite"/>
    </source>
</evidence>
<accession>A0A368GM94</accession>
<feature type="compositionally biased region" description="Gly residues" evidence="1">
    <location>
        <begin position="620"/>
        <end position="631"/>
    </location>
</feature>
<dbReference type="STRING" id="29170.A0A368GM94"/>
<dbReference type="EMBL" id="JOJR01000100">
    <property type="protein sequence ID" value="RCN45502.1"/>
    <property type="molecule type" value="Genomic_DNA"/>
</dbReference>
<feature type="region of interest" description="Disordered" evidence="1">
    <location>
        <begin position="696"/>
        <end position="1000"/>
    </location>
</feature>
<feature type="compositionally biased region" description="Pro residues" evidence="1">
    <location>
        <begin position="1158"/>
        <end position="1175"/>
    </location>
</feature>